<dbReference type="EMBL" id="WAGX01000005">
    <property type="protein sequence ID" value="KAB1437772.1"/>
    <property type="molecule type" value="Genomic_DNA"/>
</dbReference>
<protein>
    <submittedName>
        <fullName evidence="2">Uncharacterized protein</fullName>
    </submittedName>
</protein>
<organism evidence="2 3">
    <name type="scientific">Candidatus Galacturonatibacter soehngenii</name>
    <dbReference type="NCBI Taxonomy" id="2307010"/>
    <lineage>
        <taxon>Bacteria</taxon>
        <taxon>Bacillati</taxon>
        <taxon>Bacillota</taxon>
        <taxon>Clostridia</taxon>
        <taxon>Lachnospirales</taxon>
        <taxon>Lachnospiraceae</taxon>
        <taxon>Candidatus Galacturonatibacter</taxon>
    </lineage>
</organism>
<accession>A0A7V7QJF2</accession>
<evidence type="ECO:0000313" key="2">
    <source>
        <dbReference type="EMBL" id="KAB1437772.1"/>
    </source>
</evidence>
<dbReference type="AlphaFoldDB" id="A0A7V7QJF2"/>
<reference evidence="2 3" key="1">
    <citation type="submission" date="2019-09" db="EMBL/GenBank/DDBJ databases">
        <authorList>
            <person name="Valk L.C."/>
        </authorList>
    </citation>
    <scope>NUCLEOTIDE SEQUENCE [LARGE SCALE GENOMIC DNA]</scope>
    <source>
        <strain evidence="2">GalUA</strain>
    </source>
</reference>
<keyword evidence="3" id="KW-1185">Reference proteome</keyword>
<proteinExistence type="predicted"/>
<feature type="signal peptide" evidence="1">
    <location>
        <begin position="1"/>
        <end position="25"/>
    </location>
</feature>
<gene>
    <name evidence="2" type="ORF">F7O84_09255</name>
</gene>
<feature type="chain" id="PRO_5039060432" evidence="1">
    <location>
        <begin position="26"/>
        <end position="86"/>
    </location>
</feature>
<keyword evidence="1" id="KW-0732">Signal</keyword>
<name>A0A7V7QJF2_9FIRM</name>
<reference evidence="2 3" key="2">
    <citation type="submission" date="2020-02" db="EMBL/GenBank/DDBJ databases">
        <title>Candidatus Galacturonibacter soehngenii shows hetero-acetogenic catabolism of galacturonic acid but lacks a canonical carbon monoxide dehydrogenase/acetyl-CoA synthase complex.</title>
        <authorList>
            <person name="Diender M."/>
            <person name="Stouten G.R."/>
            <person name="Petersen J.F."/>
            <person name="Nielsen P.H."/>
            <person name="Dueholm M.S."/>
            <person name="Pronk J.T."/>
            <person name="Van Loosdrecht M.C.M."/>
        </authorList>
    </citation>
    <scope>NUCLEOTIDE SEQUENCE [LARGE SCALE GENOMIC DNA]</scope>
    <source>
        <strain evidence="2">GalUA</strain>
    </source>
</reference>
<dbReference type="Proteomes" id="UP000461768">
    <property type="component" value="Unassembled WGS sequence"/>
</dbReference>
<comment type="caution">
    <text evidence="2">The sequence shown here is derived from an EMBL/GenBank/DDBJ whole genome shotgun (WGS) entry which is preliminary data.</text>
</comment>
<evidence type="ECO:0000313" key="3">
    <source>
        <dbReference type="Proteomes" id="UP000461768"/>
    </source>
</evidence>
<dbReference type="RefSeq" id="WP_151144307.1">
    <property type="nucleotide sequence ID" value="NZ_WAGX01000005.1"/>
</dbReference>
<evidence type="ECO:0000256" key="1">
    <source>
        <dbReference type="SAM" id="SignalP"/>
    </source>
</evidence>
<sequence>MNNKKHRFYRISLVLFILLSFVCQMASKTDTCVGQKLTIYYVNHLIVVKDDNQMFYQSRDFLCHRKVEKEVLSKSKKDKIRVTQPD</sequence>